<dbReference type="AlphaFoldDB" id="A0A223D4N9"/>
<protein>
    <recommendedName>
        <fullName evidence="1">Transposase DDE domain-containing protein</fullName>
    </recommendedName>
</protein>
<name>A0A223D4N9_9BACL</name>
<dbReference type="InterPro" id="IPR025668">
    <property type="entry name" value="Tnp_DDE_dom"/>
</dbReference>
<proteinExistence type="predicted"/>
<keyword evidence="3" id="KW-1185">Reference proteome</keyword>
<evidence type="ECO:0000313" key="3">
    <source>
        <dbReference type="Proteomes" id="UP000214688"/>
    </source>
</evidence>
<evidence type="ECO:0000313" key="2">
    <source>
        <dbReference type="EMBL" id="ASS76396.1"/>
    </source>
</evidence>
<dbReference type="OrthoDB" id="9789070at2"/>
<dbReference type="EMBL" id="CP022657">
    <property type="protein sequence ID" value="ASS76396.1"/>
    <property type="molecule type" value="Genomic_DNA"/>
</dbReference>
<dbReference type="Pfam" id="PF13751">
    <property type="entry name" value="DDE_Tnp_1_6"/>
    <property type="match status" value="1"/>
</dbReference>
<evidence type="ECO:0000259" key="1">
    <source>
        <dbReference type="Pfam" id="PF13751"/>
    </source>
</evidence>
<organism evidence="2 3">
    <name type="scientific">Tumebacillus algifaecis</name>
    <dbReference type="NCBI Taxonomy" id="1214604"/>
    <lineage>
        <taxon>Bacteria</taxon>
        <taxon>Bacillati</taxon>
        <taxon>Bacillota</taxon>
        <taxon>Bacilli</taxon>
        <taxon>Bacillales</taxon>
        <taxon>Alicyclobacillaceae</taxon>
        <taxon>Tumebacillus</taxon>
    </lineage>
</organism>
<sequence length="70" mass="8482">MKYEQTSLFQMRKRRRSNIEHKNAELKIYHGMTRARYRGLFGMKIQAYLTAFAVNAKRMTRLQDQQRRAS</sequence>
<dbReference type="KEGG" id="tab:CIG75_16505"/>
<accession>A0A223D4N9</accession>
<dbReference type="Proteomes" id="UP000214688">
    <property type="component" value="Chromosome"/>
</dbReference>
<feature type="domain" description="Transposase DDE" evidence="1">
    <location>
        <begin position="6"/>
        <end position="59"/>
    </location>
</feature>
<reference evidence="2 3" key="1">
    <citation type="journal article" date="2015" name="Int. J. Syst. Evol. Microbiol.">
        <title>Tumebacillus algifaecis sp. nov., isolated from decomposing algal scum.</title>
        <authorList>
            <person name="Wu Y.F."/>
            <person name="Zhang B."/>
            <person name="Xing P."/>
            <person name="Wu Q.L."/>
            <person name="Liu S.J."/>
        </authorList>
    </citation>
    <scope>NUCLEOTIDE SEQUENCE [LARGE SCALE GENOMIC DNA]</scope>
    <source>
        <strain evidence="2 3">THMBR28</strain>
    </source>
</reference>
<gene>
    <name evidence="2" type="ORF">CIG75_16505</name>
</gene>